<dbReference type="InterPro" id="IPR012914">
    <property type="entry name" value="PucR_dom"/>
</dbReference>
<evidence type="ECO:0000313" key="4">
    <source>
        <dbReference type="Proteomes" id="UP000824091"/>
    </source>
</evidence>
<dbReference type="EMBL" id="DVMO01000112">
    <property type="protein sequence ID" value="HIU28231.1"/>
    <property type="molecule type" value="Genomic_DNA"/>
</dbReference>
<dbReference type="Pfam" id="PF07905">
    <property type="entry name" value="PucR"/>
    <property type="match status" value="1"/>
</dbReference>
<organism evidence="3 4">
    <name type="scientific">Candidatus Fimisoma avicola</name>
    <dbReference type="NCBI Taxonomy" id="2840826"/>
    <lineage>
        <taxon>Bacteria</taxon>
        <taxon>Bacillati</taxon>
        <taxon>Bacillota</taxon>
        <taxon>Clostridia</taxon>
        <taxon>Eubacteriales</taxon>
        <taxon>Candidatus Fimisoma</taxon>
    </lineage>
</organism>
<comment type="caution">
    <text evidence="3">The sequence shown here is derived from an EMBL/GenBank/DDBJ whole genome shotgun (WGS) entry which is preliminary data.</text>
</comment>
<dbReference type="InterPro" id="IPR042070">
    <property type="entry name" value="PucR_C-HTH_sf"/>
</dbReference>
<reference evidence="3" key="1">
    <citation type="submission" date="2020-10" db="EMBL/GenBank/DDBJ databases">
        <authorList>
            <person name="Gilroy R."/>
        </authorList>
    </citation>
    <scope>NUCLEOTIDE SEQUENCE</scope>
    <source>
        <strain evidence="3">11300</strain>
    </source>
</reference>
<reference evidence="3" key="2">
    <citation type="journal article" date="2021" name="PeerJ">
        <title>Extensive microbial diversity within the chicken gut microbiome revealed by metagenomics and culture.</title>
        <authorList>
            <person name="Gilroy R."/>
            <person name="Ravi A."/>
            <person name="Getino M."/>
            <person name="Pursley I."/>
            <person name="Horton D.L."/>
            <person name="Alikhan N.F."/>
            <person name="Baker D."/>
            <person name="Gharbi K."/>
            <person name="Hall N."/>
            <person name="Watson M."/>
            <person name="Adriaenssens E.M."/>
            <person name="Foster-Nyarko E."/>
            <person name="Jarju S."/>
            <person name="Secka A."/>
            <person name="Antonio M."/>
            <person name="Oren A."/>
            <person name="Chaudhuri R.R."/>
            <person name="La Ragione R."/>
            <person name="Hildebrand F."/>
            <person name="Pallen M.J."/>
        </authorList>
    </citation>
    <scope>NUCLEOTIDE SEQUENCE</scope>
    <source>
        <strain evidence="3">11300</strain>
    </source>
</reference>
<evidence type="ECO:0000313" key="3">
    <source>
        <dbReference type="EMBL" id="HIU28231.1"/>
    </source>
</evidence>
<dbReference type="AlphaFoldDB" id="A0A9D1I4I1"/>
<evidence type="ECO:0000259" key="2">
    <source>
        <dbReference type="Pfam" id="PF13556"/>
    </source>
</evidence>
<protein>
    <submittedName>
        <fullName evidence="3">PucR family transcriptional regulator</fullName>
    </submittedName>
</protein>
<accession>A0A9D1I4I1</accession>
<dbReference type="Gene3D" id="1.10.10.2840">
    <property type="entry name" value="PucR C-terminal helix-turn-helix domain"/>
    <property type="match status" value="1"/>
</dbReference>
<proteinExistence type="predicted"/>
<dbReference type="Proteomes" id="UP000824091">
    <property type="component" value="Unassembled WGS sequence"/>
</dbReference>
<dbReference type="InterPro" id="IPR025736">
    <property type="entry name" value="PucR_C-HTH_dom"/>
</dbReference>
<dbReference type="PANTHER" id="PTHR33744">
    <property type="entry name" value="CARBOHYDRATE DIACID REGULATOR"/>
    <property type="match status" value="1"/>
</dbReference>
<dbReference type="InterPro" id="IPR051448">
    <property type="entry name" value="CdaR-like_regulators"/>
</dbReference>
<dbReference type="PANTHER" id="PTHR33744:SF7">
    <property type="entry name" value="PUCR FAMILY TRANSCRIPTIONAL REGULATOR"/>
    <property type="match status" value="1"/>
</dbReference>
<feature type="domain" description="Purine catabolism PurC-like" evidence="1">
    <location>
        <begin position="7"/>
        <end position="128"/>
    </location>
</feature>
<evidence type="ECO:0000259" key="1">
    <source>
        <dbReference type="Pfam" id="PF07905"/>
    </source>
</evidence>
<dbReference type="Pfam" id="PF13556">
    <property type="entry name" value="HTH_30"/>
    <property type="match status" value="1"/>
</dbReference>
<feature type="domain" description="PucR C-terminal helix-turn-helix" evidence="2">
    <location>
        <begin position="344"/>
        <end position="402"/>
    </location>
</feature>
<gene>
    <name evidence="3" type="ORF">IAD16_07630</name>
</gene>
<sequence length="420" mass="48369">MKLTVEDVCNFPEFPELRVIAGRGGLNNPIDRCGILDYEFVDGIKEKWYNTNFHEKNMIVVTSFLYAKDNEYLIFDAVKSLAARKCSGLIIKNIFRLPISDTVLRYADTMNFPIILIEGKDIYFEDLIVLISERAKQYGSIEYREGKAAEMLRSDGSHKLLEKLAYEINPTFRSDIMAMFFEPDSPSDAGALRLQPREYQRLEEKFAASNLLLASDSMFYYQDGFFIVHSRDMFEETDPLSLSRPFLDTMGEELKDFHVGISSVHHLIWQIKDCFEESLYAARILADGRTYLAGGDDAGRYALYDDLGIYKVILPYCDGAVMREFSDRYIRPLEDYDLETNGSLLETAICYVVHNGDLQKTADAMAQHKNTIRYRLKNISNVTGINALETKDYEILSMAVRIFMCNNGESREMRRRKNEN</sequence>
<name>A0A9D1I4I1_9FIRM</name>